<evidence type="ECO:0000256" key="2">
    <source>
        <dbReference type="PROSITE-ProRule" id="PRU00023"/>
    </source>
</evidence>
<dbReference type="InterPro" id="IPR002110">
    <property type="entry name" value="Ankyrin_rpt"/>
</dbReference>
<comment type="caution">
    <text evidence="5">The sequence shown here is derived from an EMBL/GenBank/DDBJ whole genome shotgun (WGS) entry which is preliminary data.</text>
</comment>
<dbReference type="Pfam" id="PF12796">
    <property type="entry name" value="Ank_2"/>
    <property type="match status" value="1"/>
</dbReference>
<dbReference type="Proteomes" id="UP001595075">
    <property type="component" value="Unassembled WGS sequence"/>
</dbReference>
<proteinExistence type="predicted"/>
<dbReference type="Pfam" id="PF24883">
    <property type="entry name" value="NPHP3_N"/>
    <property type="match status" value="1"/>
</dbReference>
<sequence>MCFVRQTGKHDDVPDPSSSLSFTAQLPYVIQVQSSSRATASSNMDPLSVTASVIAIATLAEAVVTRFTKYCKAVKNCEDEVRKLMVEVNILAGLLERLARMSEEGEEDELGDLTDASLPVVTPSYIPACQSTLKEIELVLITFERKGARVPVDSNTQPVAKRSLFHRLQPKDLKWPFSKDKTLELIANVERYKSTCILALSADSLSAIRKVLNVTKLSKSILTDIKSTSEALVQFHESKETRKILQWFGPLNPASKHRIFRDEYQKGTGYWIFDTPEYLTWMNTQKSGLWIYGIPGAGKTILASLIIETLSSAKPRSCAYFYVRYDDPESQKPTNILGSLVAQLCQQNTRALEDALEFYASYNIPDDLPKSPTTEELGTLLKRVSLHFETASIVIDGLDEVGAAKVIDRSDLICVLSILHRESSNIRTIVFSRAEADIKNHLRDFSQVSIAARSADLQLYVAAKIHKLGLKDGGLKTEVLEALVDGAEGMFFWTVCQIQLLQNLPTPASVRKALSSLPPGLPATYCRVFEKIDAEYPIETQLYIQRALNWLVWGSPELQIDAFMHMICMHDEIEELHPEEVPGIQSIPKWLGCLVRPTGDSFELAHFSIKEFLLSSRHSQSDMSSTNISVVQKYLMPEKKRFGPALACVSYLSLKTITQTPFNLFDVEARNAFNRKFPFYEHASINVKEYILNYEPEEESPQFQRLFSALTPQRLYFWIQYVACVWPQEQNRSDYTGWTKSECFGDASHRTSSLHVACELRLVRTVSRLLSEGVSPDTQFARNPTPLHLVLYENYRELLCYNETALLYLPRTTPVSEAPILRIVSHLLDANADVDITSRYTCSISDNYILCSPLYVAIWYRLGKVCEVLLEHGASIIGDRPALLRLVEVFEPGHEEGASKTWLTILDRVLEHPSYDSEVRGILEQFRSKAVPPTHENDSRLNESNNRKAIESANMASELDEGLQLAAQQRDLDLIRYYLDKGADLHVKNRRDEIALFTAIENEDNDMIKLLTSRGLRWDHISLNHRISLIEGLSESASLTLSLAINNWNVTTLSDEELKLLYERSCLFAWLDILRHVLDTTLIQRRWVMLREYLPIWREEDLGIQVLEIAEDYGLLGVAGLTKLFLSICTREEMHKIPEFLSSNLDFDPVAHEPVVHDEKWVRVRCRSFSLPCCVCWAVDKASSTVLNSILKRVDELHGRGKILGHLSIAAQRGHHKILELLLSWGDDPNRTCSRGLSPIHYAVGIGRTNIARPNHGVLKIIELLKLAGADLAATCRGRNAVHYAMTNGSMTVIRHLVSHGLDINAEDCVGERPLHIAIRQGFGGGLNFILKSTPQDEMINRSSDNCGTPLYCAAREGNVTFVEKLLCAGASVNAVILPGNILGPALYVACAEGHTKLVRILLSHGADRKVRTSRYKSAMEVAKAFEQHEVLEVLEGYGQSDLTYRESEAPPSITGIDEDSKGTGWSEGDIDEADNESIIILEAEESSESDY</sequence>
<protein>
    <recommendedName>
        <fullName evidence="4">Nephrocystin 3-like N-terminal domain-containing protein</fullName>
    </recommendedName>
</protein>
<dbReference type="InterPro" id="IPR056884">
    <property type="entry name" value="NPHP3-like_N"/>
</dbReference>
<keyword evidence="1" id="KW-0677">Repeat</keyword>
<dbReference type="InterPro" id="IPR027417">
    <property type="entry name" value="P-loop_NTPase"/>
</dbReference>
<feature type="repeat" description="ANK" evidence="2">
    <location>
        <begin position="1277"/>
        <end position="1309"/>
    </location>
</feature>
<dbReference type="PANTHER" id="PTHR10039">
    <property type="entry name" value="AMELOGENIN"/>
    <property type="match status" value="1"/>
</dbReference>
<dbReference type="PROSITE" id="PS50297">
    <property type="entry name" value="ANK_REP_REGION"/>
    <property type="match status" value="3"/>
</dbReference>
<dbReference type="InterPro" id="IPR036770">
    <property type="entry name" value="Ankyrin_rpt-contain_sf"/>
</dbReference>
<feature type="repeat" description="ANK" evidence="2">
    <location>
        <begin position="958"/>
        <end position="990"/>
    </location>
</feature>
<feature type="domain" description="Nephrocystin 3-like N-terminal" evidence="4">
    <location>
        <begin position="267"/>
        <end position="433"/>
    </location>
</feature>
<dbReference type="SMART" id="SM00248">
    <property type="entry name" value="ANK"/>
    <property type="match status" value="9"/>
</dbReference>
<dbReference type="EMBL" id="JAZHXI010000006">
    <property type="protein sequence ID" value="KAL2070986.1"/>
    <property type="molecule type" value="Genomic_DNA"/>
</dbReference>
<evidence type="ECO:0000313" key="6">
    <source>
        <dbReference type="Proteomes" id="UP001595075"/>
    </source>
</evidence>
<feature type="repeat" description="ANK" evidence="2">
    <location>
        <begin position="1346"/>
        <end position="1375"/>
    </location>
</feature>
<feature type="region of interest" description="Disordered" evidence="3">
    <location>
        <begin position="1446"/>
        <end position="1472"/>
    </location>
</feature>
<evidence type="ECO:0000259" key="4">
    <source>
        <dbReference type="Pfam" id="PF24883"/>
    </source>
</evidence>
<dbReference type="PROSITE" id="PS50088">
    <property type="entry name" value="ANK_REPEAT"/>
    <property type="match status" value="4"/>
</dbReference>
<keyword evidence="6" id="KW-1185">Reference proteome</keyword>
<feature type="repeat" description="ANK" evidence="2">
    <location>
        <begin position="1386"/>
        <end position="1414"/>
    </location>
</feature>
<dbReference type="SUPFAM" id="SSF48403">
    <property type="entry name" value="Ankyrin repeat"/>
    <property type="match status" value="2"/>
</dbReference>
<dbReference type="Gene3D" id="1.25.40.20">
    <property type="entry name" value="Ankyrin repeat-containing domain"/>
    <property type="match status" value="3"/>
</dbReference>
<gene>
    <name evidence="5" type="ORF">VTL71DRAFT_14012</name>
</gene>
<dbReference type="Pfam" id="PF00023">
    <property type="entry name" value="Ank"/>
    <property type="match status" value="2"/>
</dbReference>
<accession>A0ABR4CNL4</accession>
<evidence type="ECO:0000256" key="3">
    <source>
        <dbReference type="SAM" id="MobiDB-lite"/>
    </source>
</evidence>
<dbReference type="Gene3D" id="3.40.50.300">
    <property type="entry name" value="P-loop containing nucleotide triphosphate hydrolases"/>
    <property type="match status" value="1"/>
</dbReference>
<name>A0ABR4CNL4_9HELO</name>
<evidence type="ECO:0000313" key="5">
    <source>
        <dbReference type="EMBL" id="KAL2070986.1"/>
    </source>
</evidence>
<dbReference type="PANTHER" id="PTHR10039:SF15">
    <property type="entry name" value="NACHT DOMAIN-CONTAINING PROTEIN"/>
    <property type="match status" value="1"/>
</dbReference>
<evidence type="ECO:0000256" key="1">
    <source>
        <dbReference type="ARBA" id="ARBA00022737"/>
    </source>
</evidence>
<reference evidence="5 6" key="1">
    <citation type="journal article" date="2024" name="Commun. Biol.">
        <title>Comparative genomic analysis of thermophilic fungi reveals convergent evolutionary adaptations and gene losses.</title>
        <authorList>
            <person name="Steindorff A.S."/>
            <person name="Aguilar-Pontes M.V."/>
            <person name="Robinson A.J."/>
            <person name="Andreopoulos B."/>
            <person name="LaButti K."/>
            <person name="Kuo A."/>
            <person name="Mondo S."/>
            <person name="Riley R."/>
            <person name="Otillar R."/>
            <person name="Haridas S."/>
            <person name="Lipzen A."/>
            <person name="Grimwood J."/>
            <person name="Schmutz J."/>
            <person name="Clum A."/>
            <person name="Reid I.D."/>
            <person name="Moisan M.C."/>
            <person name="Butler G."/>
            <person name="Nguyen T.T.M."/>
            <person name="Dewar K."/>
            <person name="Conant G."/>
            <person name="Drula E."/>
            <person name="Henrissat B."/>
            <person name="Hansel C."/>
            <person name="Singer S."/>
            <person name="Hutchinson M.I."/>
            <person name="de Vries R.P."/>
            <person name="Natvig D.O."/>
            <person name="Powell A.J."/>
            <person name="Tsang A."/>
            <person name="Grigoriev I.V."/>
        </authorList>
    </citation>
    <scope>NUCLEOTIDE SEQUENCE [LARGE SCALE GENOMIC DNA]</scope>
    <source>
        <strain evidence="5 6">CBS 494.80</strain>
    </source>
</reference>
<keyword evidence="2" id="KW-0040">ANK repeat</keyword>
<dbReference type="SUPFAM" id="SSF52540">
    <property type="entry name" value="P-loop containing nucleoside triphosphate hydrolases"/>
    <property type="match status" value="1"/>
</dbReference>
<organism evidence="5 6">
    <name type="scientific">Oculimacula yallundae</name>
    <dbReference type="NCBI Taxonomy" id="86028"/>
    <lineage>
        <taxon>Eukaryota</taxon>
        <taxon>Fungi</taxon>
        <taxon>Dikarya</taxon>
        <taxon>Ascomycota</taxon>
        <taxon>Pezizomycotina</taxon>
        <taxon>Leotiomycetes</taxon>
        <taxon>Helotiales</taxon>
        <taxon>Ploettnerulaceae</taxon>
        <taxon>Oculimacula</taxon>
    </lineage>
</organism>